<feature type="compositionally biased region" description="Acidic residues" evidence="1">
    <location>
        <begin position="222"/>
        <end position="243"/>
    </location>
</feature>
<evidence type="ECO:0000256" key="1">
    <source>
        <dbReference type="SAM" id="MobiDB-lite"/>
    </source>
</evidence>
<comment type="caution">
    <text evidence="3">The sequence shown here is derived from an EMBL/GenBank/DDBJ whole genome shotgun (WGS) entry which is preliminary data.</text>
</comment>
<dbReference type="Gene3D" id="2.40.50.1010">
    <property type="match status" value="1"/>
</dbReference>
<dbReference type="Pfam" id="PF00575">
    <property type="entry name" value="S1"/>
    <property type="match status" value="1"/>
</dbReference>
<evidence type="ECO:0000313" key="4">
    <source>
        <dbReference type="Proteomes" id="UP001596099"/>
    </source>
</evidence>
<feature type="compositionally biased region" description="Low complexity" evidence="1">
    <location>
        <begin position="212"/>
        <end position="221"/>
    </location>
</feature>
<dbReference type="RefSeq" id="WP_247416936.1">
    <property type="nucleotide sequence ID" value="NZ_JALLGW010000001.1"/>
</dbReference>
<gene>
    <name evidence="3" type="ORF">ACFPYI_16595</name>
</gene>
<feature type="domain" description="S1 motif" evidence="2">
    <location>
        <begin position="38"/>
        <end position="105"/>
    </location>
</feature>
<dbReference type="SMART" id="SM00316">
    <property type="entry name" value="S1"/>
    <property type="match status" value="1"/>
</dbReference>
<dbReference type="CDD" id="cd04487">
    <property type="entry name" value="RecJ_OBF2_like"/>
    <property type="match status" value="1"/>
</dbReference>
<organism evidence="3 4">
    <name type="scientific">Halomarina salina</name>
    <dbReference type="NCBI Taxonomy" id="1872699"/>
    <lineage>
        <taxon>Archaea</taxon>
        <taxon>Methanobacteriati</taxon>
        <taxon>Methanobacteriota</taxon>
        <taxon>Stenosarchaea group</taxon>
        <taxon>Halobacteria</taxon>
        <taxon>Halobacteriales</taxon>
        <taxon>Natronomonadaceae</taxon>
        <taxon>Halomarina</taxon>
    </lineage>
</organism>
<dbReference type="InterPro" id="IPR003029">
    <property type="entry name" value="S1_domain"/>
</dbReference>
<feature type="compositionally biased region" description="Acidic residues" evidence="1">
    <location>
        <begin position="171"/>
        <end position="184"/>
    </location>
</feature>
<evidence type="ECO:0000313" key="3">
    <source>
        <dbReference type="EMBL" id="MFC5972954.1"/>
    </source>
</evidence>
<evidence type="ECO:0000259" key="2">
    <source>
        <dbReference type="PROSITE" id="PS50126"/>
    </source>
</evidence>
<accession>A0ABD5RRL0</accession>
<dbReference type="Gene3D" id="2.40.50.140">
    <property type="entry name" value="Nucleic acid-binding proteins"/>
    <property type="match status" value="1"/>
</dbReference>
<dbReference type="EMBL" id="JBHSQH010000001">
    <property type="protein sequence ID" value="MFC5972954.1"/>
    <property type="molecule type" value="Genomic_DNA"/>
</dbReference>
<protein>
    <submittedName>
        <fullName evidence="3">OB-fold nucleic acid binding domain-containing protein</fullName>
    </submittedName>
</protein>
<feature type="compositionally biased region" description="Low complexity" evidence="1">
    <location>
        <begin position="139"/>
        <end position="169"/>
    </location>
</feature>
<feature type="region of interest" description="Disordered" evidence="1">
    <location>
        <begin position="129"/>
        <end position="249"/>
    </location>
</feature>
<reference evidence="3 4" key="1">
    <citation type="journal article" date="2019" name="Int. J. Syst. Evol. Microbiol.">
        <title>The Global Catalogue of Microorganisms (GCM) 10K type strain sequencing project: providing services to taxonomists for standard genome sequencing and annotation.</title>
        <authorList>
            <consortium name="The Broad Institute Genomics Platform"/>
            <consortium name="The Broad Institute Genome Sequencing Center for Infectious Disease"/>
            <person name="Wu L."/>
            <person name="Ma J."/>
        </authorList>
    </citation>
    <scope>NUCLEOTIDE SEQUENCE [LARGE SCALE GENOMIC DNA]</scope>
    <source>
        <strain evidence="3 4">CGMCC 1.12543</strain>
    </source>
</reference>
<dbReference type="Pfam" id="PF01336">
    <property type="entry name" value="tRNA_anti-codon"/>
    <property type="match status" value="1"/>
</dbReference>
<feature type="compositionally biased region" description="Acidic residues" evidence="1">
    <location>
        <begin position="129"/>
        <end position="138"/>
    </location>
</feature>
<sequence length="738" mass="79701">MGSCIICGTSTDGRICSSHEEDVVFEFRGNNPNQLTAGRFYKGTVDGYADFGVFVNIGDHVTGLLHRSELDRRLESLTWEVGDPVYVQVKGVRDNGNIDLGWSIRQADREFRGALVDDPSSDEGTYLLDAEEEDEEDTTPTVTTSSPDPESSGATSDSTDASTDSTNDAEPNADEPSDADTNDAEPDRREGATAESSSDGGAVVTQEPPQETAATADAESTATDDSDTTDDADDAEAVPDADADVDRASIDTLSDRVGDVVRLEGRIVGVRQTSGPTVFELRDEAGIVDCAAFVEAGVRAYPDVEMGDHVRLDGEVRERRGELQVETEALVVLDEDEAETVSGRMDDALDERARPPETDPLADDAAVEAVLDDTREAATAIRRAIIESRPIVVRHDATVDGYLAGAAIERAVLPLVREEHASGDAVYHYFDRRPLETVYDMDDATKDVASMLSNRDRHDEKIPLMVFAGVGATRDSLDAFGLLDVYGAERVVVDAGSVDEGAEEATDVLVAPKATTEETTSATALATAVALHVDDVVREDLRHLPAASFWEDAPSEYVDLAADAGYQTSDVEHLQEAIALEAYYQSYEDKRELVEDLLFDDSGSLVDSVSEQFREKLATEVETAEANLDERAAGGVAFAVLDTDAFTHRFDFPSTDILLDEVHRRNRDGAFVTLGIATDELRIRSTFDLDTRAVAEQARDHVDNAGVEARGGRDRIEFVAGERDAVVDAVVDAIADLA</sequence>
<dbReference type="PROSITE" id="PS50126">
    <property type="entry name" value="S1"/>
    <property type="match status" value="1"/>
</dbReference>
<dbReference type="AlphaFoldDB" id="A0ABD5RRL0"/>
<dbReference type="SUPFAM" id="SSF50249">
    <property type="entry name" value="Nucleic acid-binding proteins"/>
    <property type="match status" value="2"/>
</dbReference>
<dbReference type="Proteomes" id="UP001596099">
    <property type="component" value="Unassembled WGS sequence"/>
</dbReference>
<keyword evidence="4" id="KW-1185">Reference proteome</keyword>
<dbReference type="InterPro" id="IPR012340">
    <property type="entry name" value="NA-bd_OB-fold"/>
</dbReference>
<name>A0ABD5RRL0_9EURY</name>
<dbReference type="InterPro" id="IPR004365">
    <property type="entry name" value="NA-bd_OB_tRNA"/>
</dbReference>
<proteinExistence type="predicted"/>